<comment type="catalytic activity">
    <reaction evidence="11">
        <text>GTP + 4 H2O = 2,5-diamino-6-hydroxy-4-(5-phosphoribosylamino)-pyrimidine + formate + 2 phosphate + 3 H(+)</text>
        <dbReference type="Rhea" id="RHEA:23704"/>
        <dbReference type="ChEBI" id="CHEBI:15377"/>
        <dbReference type="ChEBI" id="CHEBI:15378"/>
        <dbReference type="ChEBI" id="CHEBI:15740"/>
        <dbReference type="ChEBI" id="CHEBI:37565"/>
        <dbReference type="ChEBI" id="CHEBI:43474"/>
        <dbReference type="ChEBI" id="CHEBI:58614"/>
        <dbReference type="EC" id="3.5.4.25"/>
    </reaction>
</comment>
<dbReference type="Gene3D" id="3.40.50.10990">
    <property type="entry name" value="GTP cyclohydrolase II"/>
    <property type="match status" value="1"/>
</dbReference>
<comment type="pathway">
    <text evidence="2">Cofactor biosynthesis; riboflavin biosynthesis; 5-amino-6-(D-ribitylamino)uracil from GTP: step 1/4.</text>
</comment>
<dbReference type="CDD" id="cd00641">
    <property type="entry name" value="GTP_cyclohydro2"/>
    <property type="match status" value="1"/>
</dbReference>
<feature type="domain" description="GTP cyclohydrolase II" evidence="13">
    <location>
        <begin position="32"/>
        <end position="194"/>
    </location>
</feature>
<organism evidence="14">
    <name type="scientific">mine drainage metagenome</name>
    <dbReference type="NCBI Taxonomy" id="410659"/>
    <lineage>
        <taxon>unclassified sequences</taxon>
        <taxon>metagenomes</taxon>
        <taxon>ecological metagenomes</taxon>
    </lineage>
</organism>
<keyword evidence="5" id="KW-0686">Riboflavin biosynthesis</keyword>
<dbReference type="GO" id="GO:0046872">
    <property type="term" value="F:metal ion binding"/>
    <property type="evidence" value="ECO:0007669"/>
    <property type="project" value="UniProtKB-KW"/>
</dbReference>
<dbReference type="EC" id="3.5.4.25" evidence="4"/>
<dbReference type="FunFam" id="3.40.50.10990:FF:000001">
    <property type="entry name" value="Riboflavin biosynthesis protein RibBA"/>
    <property type="match status" value="1"/>
</dbReference>
<name>T0YVZ5_9ZZZZ</name>
<dbReference type="EMBL" id="AUZY01011083">
    <property type="protein sequence ID" value="EQD36087.1"/>
    <property type="molecule type" value="Genomic_DNA"/>
</dbReference>
<dbReference type="PANTHER" id="PTHR21327:SF47">
    <property type="entry name" value="GTP CYCLOHYDROLASE II DOMAIN-CONTAINING PROTEIN"/>
    <property type="match status" value="1"/>
</dbReference>
<feature type="non-terminal residue" evidence="14">
    <location>
        <position position="246"/>
    </location>
</feature>
<feature type="compositionally biased region" description="Low complexity" evidence="12">
    <location>
        <begin position="208"/>
        <end position="217"/>
    </location>
</feature>
<evidence type="ECO:0000256" key="5">
    <source>
        <dbReference type="ARBA" id="ARBA00022619"/>
    </source>
</evidence>
<evidence type="ECO:0000313" key="14">
    <source>
        <dbReference type="EMBL" id="EQD36087.1"/>
    </source>
</evidence>
<feature type="compositionally biased region" description="Basic residues" evidence="12">
    <location>
        <begin position="237"/>
        <end position="246"/>
    </location>
</feature>
<evidence type="ECO:0000256" key="3">
    <source>
        <dbReference type="ARBA" id="ARBA00005520"/>
    </source>
</evidence>
<protein>
    <recommendedName>
        <fullName evidence="4">GTP cyclohydrolase II</fullName>
        <ecNumber evidence="4">3.5.4.25</ecNumber>
    </recommendedName>
</protein>
<evidence type="ECO:0000256" key="2">
    <source>
        <dbReference type="ARBA" id="ARBA00004853"/>
    </source>
</evidence>
<dbReference type="InterPro" id="IPR000926">
    <property type="entry name" value="RibA"/>
</dbReference>
<comment type="caution">
    <text evidence="14">The sequence shown here is derived from an EMBL/GenBank/DDBJ whole genome shotgun (WGS) entry which is preliminary data.</text>
</comment>
<dbReference type="InterPro" id="IPR032677">
    <property type="entry name" value="GTP_cyclohydro_II"/>
</dbReference>
<evidence type="ECO:0000256" key="10">
    <source>
        <dbReference type="ARBA" id="ARBA00023134"/>
    </source>
</evidence>
<dbReference type="HAMAP" id="MF_00179">
    <property type="entry name" value="RibA"/>
    <property type="match status" value="1"/>
</dbReference>
<dbReference type="GO" id="GO:0008686">
    <property type="term" value="F:3,4-dihydroxy-2-butanone-4-phosphate synthase activity"/>
    <property type="evidence" value="ECO:0007669"/>
    <property type="project" value="TreeGrafter"/>
</dbReference>
<dbReference type="GO" id="GO:0003935">
    <property type="term" value="F:GTP cyclohydrolase II activity"/>
    <property type="evidence" value="ECO:0007669"/>
    <property type="project" value="UniProtKB-EC"/>
</dbReference>
<reference evidence="14" key="2">
    <citation type="journal article" date="2014" name="ISME J.">
        <title>Microbial stratification in low pH oxic and suboxic macroscopic growths along an acid mine drainage.</title>
        <authorList>
            <person name="Mendez-Garcia C."/>
            <person name="Mesa V."/>
            <person name="Sprenger R.R."/>
            <person name="Richter M."/>
            <person name="Diez M.S."/>
            <person name="Solano J."/>
            <person name="Bargiela R."/>
            <person name="Golyshina O.V."/>
            <person name="Manteca A."/>
            <person name="Ramos J.L."/>
            <person name="Gallego J.R."/>
            <person name="Llorente I."/>
            <person name="Martins Dos Santos V.A."/>
            <person name="Jensen O.N."/>
            <person name="Pelaez A.I."/>
            <person name="Sanchez J."/>
            <person name="Ferrer M."/>
        </authorList>
    </citation>
    <scope>NUCLEOTIDE SEQUENCE</scope>
</reference>
<keyword evidence="6" id="KW-0479">Metal-binding</keyword>
<evidence type="ECO:0000256" key="1">
    <source>
        <dbReference type="ARBA" id="ARBA00001947"/>
    </source>
</evidence>
<reference evidence="14" key="1">
    <citation type="submission" date="2013-08" db="EMBL/GenBank/DDBJ databases">
        <authorList>
            <person name="Mendez C."/>
            <person name="Richter M."/>
            <person name="Ferrer M."/>
            <person name="Sanchez J."/>
        </authorList>
    </citation>
    <scope>NUCLEOTIDE SEQUENCE</scope>
</reference>
<proteinExistence type="inferred from homology"/>
<dbReference type="GO" id="GO:0005525">
    <property type="term" value="F:GTP binding"/>
    <property type="evidence" value="ECO:0007669"/>
    <property type="project" value="UniProtKB-KW"/>
</dbReference>
<evidence type="ECO:0000259" key="13">
    <source>
        <dbReference type="Pfam" id="PF00925"/>
    </source>
</evidence>
<dbReference type="Pfam" id="PF00925">
    <property type="entry name" value="GTP_cyclohydro2"/>
    <property type="match status" value="1"/>
</dbReference>
<keyword evidence="7" id="KW-0547">Nucleotide-binding</keyword>
<keyword evidence="10" id="KW-0342">GTP-binding</keyword>
<dbReference type="InterPro" id="IPR036144">
    <property type="entry name" value="RibA-like_sf"/>
</dbReference>
<dbReference type="PANTHER" id="PTHR21327">
    <property type="entry name" value="GTP CYCLOHYDROLASE II-RELATED"/>
    <property type="match status" value="1"/>
</dbReference>
<comment type="cofactor">
    <cofactor evidence="1">
        <name>Zn(2+)</name>
        <dbReference type="ChEBI" id="CHEBI:29105"/>
    </cofactor>
</comment>
<dbReference type="GO" id="GO:0009231">
    <property type="term" value="P:riboflavin biosynthetic process"/>
    <property type="evidence" value="ECO:0007669"/>
    <property type="project" value="UniProtKB-KW"/>
</dbReference>
<dbReference type="NCBIfam" id="TIGR00505">
    <property type="entry name" value="ribA"/>
    <property type="match status" value="1"/>
</dbReference>
<dbReference type="SUPFAM" id="SSF142695">
    <property type="entry name" value="RibA-like"/>
    <property type="match status" value="1"/>
</dbReference>
<evidence type="ECO:0000256" key="11">
    <source>
        <dbReference type="ARBA" id="ARBA00049295"/>
    </source>
</evidence>
<accession>T0YVZ5</accession>
<evidence type="ECO:0000256" key="9">
    <source>
        <dbReference type="ARBA" id="ARBA00022833"/>
    </source>
</evidence>
<evidence type="ECO:0000256" key="8">
    <source>
        <dbReference type="ARBA" id="ARBA00022801"/>
    </source>
</evidence>
<dbReference type="GO" id="GO:0005829">
    <property type="term" value="C:cytosol"/>
    <property type="evidence" value="ECO:0007669"/>
    <property type="project" value="TreeGrafter"/>
</dbReference>
<evidence type="ECO:0000256" key="12">
    <source>
        <dbReference type="SAM" id="MobiDB-lite"/>
    </source>
</evidence>
<keyword evidence="8 14" id="KW-0378">Hydrolase</keyword>
<gene>
    <name evidence="14" type="ORF">B1B_16643</name>
</gene>
<dbReference type="NCBIfam" id="NF001591">
    <property type="entry name" value="PRK00393.1"/>
    <property type="match status" value="1"/>
</dbReference>
<keyword evidence="9" id="KW-0862">Zinc</keyword>
<dbReference type="AlphaFoldDB" id="T0YVZ5"/>
<evidence type="ECO:0000256" key="6">
    <source>
        <dbReference type="ARBA" id="ARBA00022723"/>
    </source>
</evidence>
<evidence type="ECO:0000256" key="7">
    <source>
        <dbReference type="ARBA" id="ARBA00022741"/>
    </source>
</evidence>
<sequence>MGIPKPTIEEILQRDLTHRCPEGHPCVRVSAVAELPTRFGDFQVVAFHAPFEEREHAALVKGNVTHQQNVPVRLHSECLTGDTFGSLRCDCRDQLELALGELARRPLGALLYLRQEGRGIGLENKIKAYQLQEWGYDTVEANQALGFRPDERDYAIAAHMLRSLSIDSIELMSNNPDKIRELTARGIRVNGRIPIEARPTPTISGTLRPSGSRPATSSRRRTCRRSTSRWTACGGRPTRRARCGSG</sequence>
<feature type="region of interest" description="Disordered" evidence="12">
    <location>
        <begin position="197"/>
        <end position="246"/>
    </location>
</feature>
<comment type="similarity">
    <text evidence="3">In the N-terminal section; belongs to the DHBP synthase family.</text>
</comment>
<feature type="compositionally biased region" description="Basic residues" evidence="12">
    <location>
        <begin position="218"/>
        <end position="227"/>
    </location>
</feature>
<evidence type="ECO:0000256" key="4">
    <source>
        <dbReference type="ARBA" id="ARBA00012762"/>
    </source>
</evidence>